<dbReference type="InterPro" id="IPR029058">
    <property type="entry name" value="AB_hydrolase_fold"/>
</dbReference>
<dbReference type="RefSeq" id="WP_084878528.1">
    <property type="nucleotide sequence ID" value="NZ_NCUK01000013.1"/>
</dbReference>
<evidence type="ECO:0000313" key="2">
    <source>
        <dbReference type="EMBL" id="ORO54540.1"/>
    </source>
</evidence>
<dbReference type="Proteomes" id="UP000193669">
    <property type="component" value="Unassembled WGS sequence"/>
</dbReference>
<evidence type="ECO:0000313" key="3">
    <source>
        <dbReference type="Proteomes" id="UP000193669"/>
    </source>
</evidence>
<feature type="compositionally biased region" description="Basic and acidic residues" evidence="1">
    <location>
        <begin position="1"/>
        <end position="15"/>
    </location>
</feature>
<organism evidence="2 3">
    <name type="scientific">Streptococcus oralis subsp. oralis</name>
    <dbReference type="NCBI Taxonomy" id="1891914"/>
    <lineage>
        <taxon>Bacteria</taxon>
        <taxon>Bacillati</taxon>
        <taxon>Bacillota</taxon>
        <taxon>Bacilli</taxon>
        <taxon>Lactobacillales</taxon>
        <taxon>Streptococcaceae</taxon>
        <taxon>Streptococcus</taxon>
    </lineage>
</organism>
<dbReference type="SUPFAM" id="SSF53474">
    <property type="entry name" value="alpha/beta-Hydrolases"/>
    <property type="match status" value="1"/>
</dbReference>
<protein>
    <submittedName>
        <fullName evidence="2">Triacylglycerol lipase</fullName>
    </submittedName>
</protein>
<proteinExistence type="predicted"/>
<dbReference type="EMBL" id="NCUK01000013">
    <property type="protein sequence ID" value="ORO54540.1"/>
    <property type="molecule type" value="Genomic_DNA"/>
</dbReference>
<dbReference type="AlphaFoldDB" id="A0A1X1H633"/>
<name>A0A1X1H633_STROR</name>
<dbReference type="Pfam" id="PF11187">
    <property type="entry name" value="Mbeg1-like"/>
    <property type="match status" value="1"/>
</dbReference>
<feature type="region of interest" description="Disordered" evidence="1">
    <location>
        <begin position="1"/>
        <end position="25"/>
    </location>
</feature>
<dbReference type="Gene3D" id="3.40.50.1820">
    <property type="entry name" value="alpha/beta hydrolase"/>
    <property type="match status" value="1"/>
</dbReference>
<sequence length="412" mass="46478">MNRQYSDHERQKIANEEYTSYSETDPLKIKNDKGKKETIGTVRQVIENETGLKVYVVESPDRSEVFVLYEGSKAPFEEGWEVDWKVNDIPMAKNIITKKKEVTPQLESAATTLNNVLENYPNAKISVYAHSLGSMNAQYALANVRDISRISGAYIYQGPNIYPVLTKEQRQRVDAMKYRIHNYIDQRDTVPIGYPKDAPGYKAELNSKNAVGIVHHVDSSFNLNPVEQHMWGGYVFNEDGSLKIKKDTSSFEKRYSSVLDKVSSGLYSYAKAKDALASGGYTSGEELFLDSEHALTISSGLHEVANDGHEEIRSIVRKAHQKAEKIVASTYQVPFGFILSPTEVATAYSDGGVSRTTIVDDLDHYFYPKIKKAEKLAEDFQSLEKQIADGVQKKLEDDKELAGNFKEWMKIK</sequence>
<accession>A0A1X1H633</accession>
<evidence type="ECO:0000256" key="1">
    <source>
        <dbReference type="SAM" id="MobiDB-lite"/>
    </source>
</evidence>
<dbReference type="InterPro" id="IPR024499">
    <property type="entry name" value="Mbeg1-like"/>
</dbReference>
<comment type="caution">
    <text evidence="2">The sequence shown here is derived from an EMBL/GenBank/DDBJ whole genome shotgun (WGS) entry which is preliminary data.</text>
</comment>
<reference evidence="2 3" key="1">
    <citation type="journal article" date="2016" name="Eur. J. Clin. Microbiol. Infect. Dis.">
        <title>Whole genome sequencing as a tool for phylogenetic analysis of clinical strains of Mitis group streptococci.</title>
        <authorList>
            <person name="Rasmussen L.H."/>
            <person name="Dargis R."/>
            <person name="Hojholt K."/>
            <person name="Christensen J.J."/>
            <person name="Skovgaard O."/>
            <person name="Justesen U.S."/>
            <person name="Rosenvinge F.S."/>
            <person name="Moser C."/>
            <person name="Lukjancenko O."/>
            <person name="Rasmussen S."/>
            <person name="Nielsen X.C."/>
        </authorList>
    </citation>
    <scope>NUCLEOTIDE SEQUENCE [LARGE SCALE GENOMIC DNA]</scope>
    <source>
        <strain evidence="2 3">RH_57980_07</strain>
    </source>
</reference>
<gene>
    <name evidence="2" type="ORF">B7721_08300</name>
</gene>